<feature type="transmembrane region" description="Helical" evidence="1">
    <location>
        <begin position="61"/>
        <end position="82"/>
    </location>
</feature>
<gene>
    <name evidence="2" type="ORF">FHE72_17155</name>
</gene>
<feature type="transmembrane region" description="Helical" evidence="1">
    <location>
        <begin position="89"/>
        <end position="106"/>
    </location>
</feature>
<dbReference type="RefSeq" id="WP_159362462.1">
    <property type="nucleotide sequence ID" value="NZ_CP047394.1"/>
</dbReference>
<proteinExistence type="predicted"/>
<name>A0A6I6UMJ7_9BACI</name>
<reference evidence="2 3" key="1">
    <citation type="submission" date="2019-06" db="EMBL/GenBank/DDBJ databases">
        <title>An operon consisting of a P-type ATPase gene and a transcriptional regular gene given the different cadmium resistance in Bacillus vietamensis 151-6 and Bacillus marisflavi 151-25.</title>
        <authorList>
            <person name="Yu X."/>
        </authorList>
    </citation>
    <scope>NUCLEOTIDE SEQUENCE [LARGE SCALE GENOMIC DNA]</scope>
    <source>
        <strain evidence="2 3">151-6</strain>
    </source>
</reference>
<feature type="transmembrane region" description="Helical" evidence="1">
    <location>
        <begin position="37"/>
        <end position="55"/>
    </location>
</feature>
<keyword evidence="1" id="KW-1133">Transmembrane helix</keyword>
<keyword evidence="1" id="KW-0812">Transmembrane</keyword>
<sequence>MKMIKPFIIIIVISITINFVGFSEFLKSFPPTHFKTLLSILLLALWGFLGVFMGFKKEKQFLPFISGYFGIGLAACVIGYLLELLFPTILFFIIYIGPLYGITYYITDAPSLLSIVLSILLVYGVSLLGFVLPSLINNLKKV</sequence>
<evidence type="ECO:0000256" key="1">
    <source>
        <dbReference type="SAM" id="Phobius"/>
    </source>
</evidence>
<dbReference type="KEGG" id="bvq:FHE72_17155"/>
<organism evidence="2 3">
    <name type="scientific">Rossellomorea vietnamensis</name>
    <dbReference type="NCBI Taxonomy" id="218284"/>
    <lineage>
        <taxon>Bacteria</taxon>
        <taxon>Bacillati</taxon>
        <taxon>Bacillota</taxon>
        <taxon>Bacilli</taxon>
        <taxon>Bacillales</taxon>
        <taxon>Bacillaceae</taxon>
        <taxon>Rossellomorea</taxon>
    </lineage>
</organism>
<dbReference type="EMBL" id="CP047394">
    <property type="protein sequence ID" value="QHE62557.1"/>
    <property type="molecule type" value="Genomic_DNA"/>
</dbReference>
<protein>
    <submittedName>
        <fullName evidence="2">Uncharacterized protein</fullName>
    </submittedName>
</protein>
<keyword evidence="1" id="KW-0472">Membrane</keyword>
<accession>A0A6I6UMJ7</accession>
<evidence type="ECO:0000313" key="2">
    <source>
        <dbReference type="EMBL" id="QHE62557.1"/>
    </source>
</evidence>
<feature type="transmembrane region" description="Helical" evidence="1">
    <location>
        <begin position="6"/>
        <end position="25"/>
    </location>
</feature>
<dbReference type="Proteomes" id="UP000465062">
    <property type="component" value="Chromosome"/>
</dbReference>
<evidence type="ECO:0000313" key="3">
    <source>
        <dbReference type="Proteomes" id="UP000465062"/>
    </source>
</evidence>
<feature type="transmembrane region" description="Helical" evidence="1">
    <location>
        <begin position="112"/>
        <end position="136"/>
    </location>
</feature>
<dbReference type="AlphaFoldDB" id="A0A6I6UMJ7"/>